<dbReference type="EMBL" id="BAABDK010000029">
    <property type="protein sequence ID" value="GAA4046631.1"/>
    <property type="molecule type" value="Genomic_DNA"/>
</dbReference>
<dbReference type="Gene3D" id="2.40.40.10">
    <property type="entry name" value="RlpA-like domain"/>
    <property type="match status" value="1"/>
</dbReference>
<dbReference type="Pfam" id="PF18962">
    <property type="entry name" value="Por_Secre_tail"/>
    <property type="match status" value="1"/>
</dbReference>
<accession>A0ABP7UNH6</accession>
<gene>
    <name evidence="4" type="ORF">GCM10022409_35860</name>
</gene>
<dbReference type="InterPro" id="IPR049818">
    <property type="entry name" value="Expansin_EXLX1-like"/>
</dbReference>
<dbReference type="SUPFAM" id="SSF49590">
    <property type="entry name" value="PHL pollen allergen"/>
    <property type="match status" value="1"/>
</dbReference>
<feature type="chain" id="PRO_5046416619" description="Secretion system C-terminal sorting domain-containing protein" evidence="2">
    <location>
        <begin position="21"/>
        <end position="344"/>
    </location>
</feature>
<organism evidence="4 5">
    <name type="scientific">Hymenobacter glaciei</name>
    <dbReference type="NCBI Taxonomy" id="877209"/>
    <lineage>
        <taxon>Bacteria</taxon>
        <taxon>Pseudomonadati</taxon>
        <taxon>Bacteroidota</taxon>
        <taxon>Cytophagia</taxon>
        <taxon>Cytophagales</taxon>
        <taxon>Hymenobacteraceae</taxon>
        <taxon>Hymenobacter</taxon>
    </lineage>
</organism>
<dbReference type="InterPro" id="IPR051477">
    <property type="entry name" value="Expansin_CellWall"/>
</dbReference>
<dbReference type="InterPro" id="IPR026444">
    <property type="entry name" value="Secre_tail"/>
</dbReference>
<evidence type="ECO:0000313" key="4">
    <source>
        <dbReference type="EMBL" id="GAA4046631.1"/>
    </source>
</evidence>
<dbReference type="Gene3D" id="2.60.40.760">
    <property type="entry name" value="Expansin, cellulose-binding-like domain"/>
    <property type="match status" value="1"/>
</dbReference>
<feature type="domain" description="Secretion system C-terminal sorting" evidence="3">
    <location>
        <begin position="269"/>
        <end position="336"/>
    </location>
</feature>
<dbReference type="SUPFAM" id="SSF50685">
    <property type="entry name" value="Barwin-like endoglucanases"/>
    <property type="match status" value="1"/>
</dbReference>
<dbReference type="PANTHER" id="PTHR31836:SF21">
    <property type="entry name" value="EXPANSIN-LIKE PROTEIN 7"/>
    <property type="match status" value="1"/>
</dbReference>
<dbReference type="PANTHER" id="PTHR31836">
    <property type="match status" value="1"/>
</dbReference>
<reference evidence="5" key="1">
    <citation type="journal article" date="2019" name="Int. J. Syst. Evol. Microbiol.">
        <title>The Global Catalogue of Microorganisms (GCM) 10K type strain sequencing project: providing services to taxonomists for standard genome sequencing and annotation.</title>
        <authorList>
            <consortium name="The Broad Institute Genomics Platform"/>
            <consortium name="The Broad Institute Genome Sequencing Center for Infectious Disease"/>
            <person name="Wu L."/>
            <person name="Ma J."/>
        </authorList>
    </citation>
    <scope>NUCLEOTIDE SEQUENCE [LARGE SCALE GENOMIC DNA]</scope>
    <source>
        <strain evidence="5">JCM 17225</strain>
    </source>
</reference>
<dbReference type="NCBIfam" id="TIGR04183">
    <property type="entry name" value="Por_Secre_tail"/>
    <property type="match status" value="1"/>
</dbReference>
<name>A0ABP7UNH6_9BACT</name>
<dbReference type="RefSeq" id="WP_345057243.1">
    <property type="nucleotide sequence ID" value="NZ_BAABDK010000029.1"/>
</dbReference>
<dbReference type="InterPro" id="IPR036908">
    <property type="entry name" value="RlpA-like_sf"/>
</dbReference>
<keyword evidence="1 2" id="KW-0732">Signal</keyword>
<evidence type="ECO:0000256" key="1">
    <source>
        <dbReference type="ARBA" id="ARBA00022729"/>
    </source>
</evidence>
<evidence type="ECO:0000259" key="3">
    <source>
        <dbReference type="Pfam" id="PF18962"/>
    </source>
</evidence>
<feature type="signal peptide" evidence="2">
    <location>
        <begin position="1"/>
        <end position="20"/>
    </location>
</feature>
<evidence type="ECO:0000256" key="2">
    <source>
        <dbReference type="SAM" id="SignalP"/>
    </source>
</evidence>
<comment type="caution">
    <text evidence="4">The sequence shown here is derived from an EMBL/GenBank/DDBJ whole genome shotgun (WGS) entry which is preliminary data.</text>
</comment>
<keyword evidence="5" id="KW-1185">Reference proteome</keyword>
<proteinExistence type="predicted"/>
<dbReference type="NCBIfam" id="NF041144">
    <property type="entry name" value="expansin_EXLX1"/>
    <property type="match status" value="1"/>
</dbReference>
<sequence>MKPNALLLALLLAGGQAALAQCVATPSFYGRSTYYTPSTGGTLNCAFPDALAPGIPTVAVSDLRYGTTPATQADLCGACVEVTGPAGKKVFMVRDRCPECAANQLDIQASALHYVGYFGTFDGKNATHFKVVACPLTAPVQFALKEGTNPYWSSVQVRNARYPIAKLEYRQSNGQYLALQRTQDNYFPLSGVGLAGRTATFRVTDNNGNAITETVKFSTITTPRQGPTVPGQHQFPNCATARAAFDPTAPLASPAHAEELVPSAHQLEVWPNPATSVVRLNWTDRNDEPMRVTIVNAQGLVVQRKDIKSLTAYALDTAELPNGVYHISLQAGSATNYAPLMVQH</sequence>
<dbReference type="InterPro" id="IPR036749">
    <property type="entry name" value="Expansin_CBD_sf"/>
</dbReference>
<protein>
    <recommendedName>
        <fullName evidence="3">Secretion system C-terminal sorting domain-containing protein</fullName>
    </recommendedName>
</protein>
<dbReference type="Proteomes" id="UP001501469">
    <property type="component" value="Unassembled WGS sequence"/>
</dbReference>
<evidence type="ECO:0000313" key="5">
    <source>
        <dbReference type="Proteomes" id="UP001501469"/>
    </source>
</evidence>